<dbReference type="Gene3D" id="2.60.40.10">
    <property type="entry name" value="Immunoglobulins"/>
    <property type="match status" value="3"/>
</dbReference>
<accession>A0A221T0K7</accession>
<proteinExistence type="predicted"/>
<dbReference type="InterPro" id="IPR036116">
    <property type="entry name" value="FN3_sf"/>
</dbReference>
<dbReference type="KEGG" id="dfc:DFI_14650"/>
<dbReference type="SUPFAM" id="SSF49478">
    <property type="entry name" value="Cna protein B-type domain"/>
    <property type="match status" value="1"/>
</dbReference>
<dbReference type="EMBL" id="CP021082">
    <property type="protein sequence ID" value="ASN82424.1"/>
    <property type="molecule type" value="Genomic_DNA"/>
</dbReference>
<sequence length="879" mass="92193">MTSPRVLVLLGLLALAACGPGPVTPPQPPVTAPVTEPRPLGLYELSLTGLNGPSPAGVIVRAGLRGQAAEVQGLQFTPMSFGTYTDETARVRYLRASFRVTNGSGQALTRPVFVPVDTDGQDATTGTTPFKGVQYFDGSDASGHAARLTLDTPHRLNSLTGTPEVDPDATPLVRGLDTRGLVVTAPAGTTVTRVFEEGWQGRSVAAGGEQIVTFATRIPMAAAASQDPFRFRLVFAVIDDPALQGGDSAAPTVQVQATPATLTAAGTVTLQADASDDQGVTKVDFYDGEVLLGTDREAPFEWTAAYTAADNGERRIRAVATDPSGNAGEGRTTLTVAIAPPFLGSGPATLTADLVRSNRGEAVTGSSVRLYRSGDRSRVLAEAQTDMSGAVQFSAIPEGTYDLVFSKAGAAGSEVLGAVATAGQPRRLKVAQFDAQNPTADTAVPQLALLTPTALDSQGRAADWKALTPGTVMNGAAQLRAYTTAANTAPLLLKYLMFSLVSFDASGQMAELRGALTSIDPGHVTPGPDSQDSGQVTLDPAGLSGDVFVQVSALDFNNNRSAYLVPVRLERAGTPGTVSAPTGVSAVGYTLSERLNYIYRAPGTDLTPQGARPDSNSWVSVSWDQPASTDGLTGFRVLRATAKEGPYVEVAFAGTAQCSAATRRCTASDNTATLEVGQDYYYRVKALGTDEAVSAAPDRPSTHLLPPFAPQLLTPGPDQTDVDLLPTYAFKTNAFAGGATGLRVDLRVSDTFTAAVNSDAPPLRVLRQNGTFSVTGVGTDTRDYSRWVTYDAATDTLKVPHDLTRVRSGLTPVALQANRRYSWLLHRAYAYRLQDPTQPESATNPVVAYAVYSDPDTTKVVPGGVTQSVSAVHHFITRP</sequence>
<dbReference type="InterPro" id="IPR013783">
    <property type="entry name" value="Ig-like_fold"/>
</dbReference>
<geneLocation type="plasmid" evidence="3">
    <name>pdfi1</name>
</geneLocation>
<organism evidence="2 3">
    <name type="scientific">Deinococcus ficus</name>
    <dbReference type="NCBI Taxonomy" id="317577"/>
    <lineage>
        <taxon>Bacteria</taxon>
        <taxon>Thermotogati</taxon>
        <taxon>Deinococcota</taxon>
        <taxon>Deinococci</taxon>
        <taxon>Deinococcales</taxon>
        <taxon>Deinococcaceae</taxon>
        <taxon>Deinococcus</taxon>
    </lineage>
</organism>
<dbReference type="Proteomes" id="UP000259030">
    <property type="component" value="Plasmid pDFI1"/>
</dbReference>
<dbReference type="STRING" id="317577.GCA_000419625_03218"/>
<name>A0A221T0K7_9DEIO</name>
<keyword evidence="1" id="KW-0732">Signal</keyword>
<dbReference type="PROSITE" id="PS51257">
    <property type="entry name" value="PROKAR_LIPOPROTEIN"/>
    <property type="match status" value="1"/>
</dbReference>
<dbReference type="SUPFAM" id="SSF49265">
    <property type="entry name" value="Fibronectin type III"/>
    <property type="match status" value="1"/>
</dbReference>
<dbReference type="AlphaFoldDB" id="A0A221T0K7"/>
<feature type="chain" id="PRO_5011291457" description="Fibronectin type-III domain-containing protein" evidence="1">
    <location>
        <begin position="20"/>
        <end position="879"/>
    </location>
</feature>
<dbReference type="Pfam" id="PF17957">
    <property type="entry name" value="Big_7"/>
    <property type="match status" value="1"/>
</dbReference>
<reference evidence="2 3" key="1">
    <citation type="submission" date="2017-05" db="EMBL/GenBank/DDBJ databases">
        <title>The complete genome sequence of Deinococcus ficus isolated from the rhizosphere of the Ficus religiosa L. in Taiwan.</title>
        <authorList>
            <person name="Wu K.-M."/>
            <person name="Liao T.-L."/>
            <person name="Liu Y.-M."/>
            <person name="Young C.-C."/>
            <person name="Tsai S.-F."/>
        </authorList>
    </citation>
    <scope>NUCLEOTIDE SEQUENCE [LARGE SCALE GENOMIC DNA]</scope>
    <source>
        <strain evidence="2 3">CC-FR2-10</strain>
        <plasmid evidence="3">pdfi1</plasmid>
    </source>
</reference>
<gene>
    <name evidence="2" type="ORF">DFI_14650</name>
</gene>
<keyword evidence="2" id="KW-0614">Plasmid</keyword>
<evidence type="ECO:0000313" key="2">
    <source>
        <dbReference type="EMBL" id="ASN82424.1"/>
    </source>
</evidence>
<dbReference type="RefSeq" id="WP_081425983.1">
    <property type="nucleotide sequence ID" value="NZ_CP021082.1"/>
</dbReference>
<protein>
    <recommendedName>
        <fullName evidence="4">Fibronectin type-III domain-containing protein</fullName>
    </recommendedName>
</protein>
<evidence type="ECO:0000313" key="3">
    <source>
        <dbReference type="Proteomes" id="UP000259030"/>
    </source>
</evidence>
<keyword evidence="3" id="KW-1185">Reference proteome</keyword>
<evidence type="ECO:0000256" key="1">
    <source>
        <dbReference type="SAM" id="SignalP"/>
    </source>
</evidence>
<evidence type="ECO:0008006" key="4">
    <source>
        <dbReference type="Google" id="ProtNLM"/>
    </source>
</evidence>
<feature type="signal peptide" evidence="1">
    <location>
        <begin position="1"/>
        <end position="19"/>
    </location>
</feature>